<dbReference type="SUPFAM" id="SSF57667">
    <property type="entry name" value="beta-beta-alpha zinc fingers"/>
    <property type="match status" value="1"/>
</dbReference>
<feature type="compositionally biased region" description="Low complexity" evidence="1">
    <location>
        <begin position="305"/>
        <end position="315"/>
    </location>
</feature>
<dbReference type="OrthoDB" id="6382221at2759"/>
<proteinExistence type="predicted"/>
<dbReference type="PROSITE" id="PS50157">
    <property type="entry name" value="ZINC_FINGER_C2H2_2"/>
    <property type="match status" value="1"/>
</dbReference>
<dbReference type="InterPro" id="IPR036236">
    <property type="entry name" value="Znf_C2H2_sf"/>
</dbReference>
<dbReference type="InterPro" id="IPR036028">
    <property type="entry name" value="SH3-like_dom_sf"/>
</dbReference>
<feature type="compositionally biased region" description="Basic and acidic residues" evidence="1">
    <location>
        <begin position="1"/>
        <end position="10"/>
    </location>
</feature>
<feature type="region of interest" description="Disordered" evidence="1">
    <location>
        <begin position="188"/>
        <end position="209"/>
    </location>
</feature>
<dbReference type="SUPFAM" id="SSF50044">
    <property type="entry name" value="SH3-domain"/>
    <property type="match status" value="3"/>
</dbReference>
<feature type="region of interest" description="Disordered" evidence="1">
    <location>
        <begin position="463"/>
        <end position="484"/>
    </location>
</feature>
<feature type="compositionally biased region" description="Basic and acidic residues" evidence="1">
    <location>
        <begin position="20"/>
        <end position="37"/>
    </location>
</feature>
<dbReference type="SMART" id="SM00326">
    <property type="entry name" value="SH3"/>
    <property type="match status" value="3"/>
</dbReference>
<evidence type="ECO:0000256" key="1">
    <source>
        <dbReference type="SAM" id="MobiDB-lite"/>
    </source>
</evidence>
<dbReference type="Pfam" id="PF07653">
    <property type="entry name" value="SH3_2"/>
    <property type="match status" value="2"/>
</dbReference>
<reference evidence="2" key="1">
    <citation type="submission" date="2020-11" db="EMBL/GenBank/DDBJ databases">
        <authorList>
            <person name="Tran Van P."/>
        </authorList>
    </citation>
    <scope>NUCLEOTIDE SEQUENCE</scope>
</reference>
<dbReference type="PROSITE" id="PS00028">
    <property type="entry name" value="ZINC_FINGER_C2H2_1"/>
    <property type="match status" value="2"/>
</dbReference>
<dbReference type="SMART" id="SM00355">
    <property type="entry name" value="ZnF_C2H2"/>
    <property type="match status" value="2"/>
</dbReference>
<dbReference type="EMBL" id="OB660048">
    <property type="protein sequence ID" value="CAD7222351.1"/>
    <property type="molecule type" value="Genomic_DNA"/>
</dbReference>
<feature type="region of interest" description="Disordered" evidence="1">
    <location>
        <begin position="1"/>
        <end position="45"/>
    </location>
</feature>
<dbReference type="GO" id="GO:0005737">
    <property type="term" value="C:cytoplasm"/>
    <property type="evidence" value="ECO:0007669"/>
    <property type="project" value="TreeGrafter"/>
</dbReference>
<protein>
    <submittedName>
        <fullName evidence="2">Uncharacterized protein</fullName>
    </submittedName>
</protein>
<dbReference type="InterPro" id="IPR050384">
    <property type="entry name" value="Endophilin_SH3RF"/>
</dbReference>
<accession>A0A7R8W086</accession>
<sequence>MASEIRKEPSTLEAQSLEEVLDRTKLEDSEVSNDHNDLSGSEDTLPLEIVTPGSMDNCNQTFDVPDQIEISEDDGTSGHLSSHKLTHTRKKLFACGICGKGFRSKLGLRCHEKNHSEEQSVCALCGEPFRLLEDLEEHLKWHIQGDILVLIRGSNEHWCQGRVANDVRRKDGFVPLSYVELVDPKRWESSTSRDPSSSGHSSNSGSSSDKVLRSGVVLFDIVGQVECELTLKQGDVVVIHESIPPDGFWLRGECNGRMGMLPSTVIEFISQPSPKESMSSLNDTDIVHDVLTNGNQAFTPANQASSSDIFSSSSSVQPVMESTDDGQTNLDCLDNPESSMVQEESTPSCSTPPLPPLPLSPVPPLERAKVLFTFMAEMPGEISLKRGEIVEVTRSNSDDHQDGWVWVRLADGRTGMAPKNFLELTRTLEDCDDISTAYDNDFIWWSGQICKVGIEEGGAEYWDLGDSGSDDDRADEVLPRKRGS</sequence>
<dbReference type="InterPro" id="IPR001452">
    <property type="entry name" value="SH3_domain"/>
</dbReference>
<dbReference type="PANTHER" id="PTHR14167:SF116">
    <property type="entry name" value="CAP, ISOFORM AC"/>
    <property type="match status" value="1"/>
</dbReference>
<feature type="compositionally biased region" description="Basic and acidic residues" evidence="1">
    <location>
        <begin position="475"/>
        <end position="484"/>
    </location>
</feature>
<dbReference type="Gene3D" id="3.30.160.60">
    <property type="entry name" value="Classic Zinc Finger"/>
    <property type="match status" value="1"/>
</dbReference>
<gene>
    <name evidence="2" type="ORF">CTOB1V02_LOCUS362</name>
</gene>
<organism evidence="2">
    <name type="scientific">Cyprideis torosa</name>
    <dbReference type="NCBI Taxonomy" id="163714"/>
    <lineage>
        <taxon>Eukaryota</taxon>
        <taxon>Metazoa</taxon>
        <taxon>Ecdysozoa</taxon>
        <taxon>Arthropoda</taxon>
        <taxon>Crustacea</taxon>
        <taxon>Oligostraca</taxon>
        <taxon>Ostracoda</taxon>
        <taxon>Podocopa</taxon>
        <taxon>Podocopida</taxon>
        <taxon>Cytherocopina</taxon>
        <taxon>Cytheroidea</taxon>
        <taxon>Cytherideidae</taxon>
        <taxon>Cyprideis</taxon>
    </lineage>
</organism>
<feature type="region of interest" description="Disordered" evidence="1">
    <location>
        <begin position="301"/>
        <end position="356"/>
    </location>
</feature>
<dbReference type="PROSITE" id="PS50002">
    <property type="entry name" value="SH3"/>
    <property type="match status" value="3"/>
</dbReference>
<feature type="compositionally biased region" description="Polar residues" evidence="1">
    <location>
        <begin position="325"/>
        <end position="344"/>
    </location>
</feature>
<dbReference type="CDD" id="cd00174">
    <property type="entry name" value="SH3"/>
    <property type="match status" value="1"/>
</dbReference>
<dbReference type="PANTHER" id="PTHR14167">
    <property type="entry name" value="SH3 DOMAIN-CONTAINING"/>
    <property type="match status" value="1"/>
</dbReference>
<dbReference type="InterPro" id="IPR013087">
    <property type="entry name" value="Znf_C2H2_type"/>
</dbReference>
<dbReference type="Gene3D" id="2.30.30.40">
    <property type="entry name" value="SH3 Domains"/>
    <property type="match status" value="3"/>
</dbReference>
<feature type="compositionally biased region" description="Low complexity" evidence="1">
    <location>
        <begin position="189"/>
        <end position="208"/>
    </location>
</feature>
<evidence type="ECO:0000313" key="2">
    <source>
        <dbReference type="EMBL" id="CAD7222351.1"/>
    </source>
</evidence>
<name>A0A7R8W086_9CRUS</name>
<dbReference type="AlphaFoldDB" id="A0A7R8W086"/>